<evidence type="ECO:0000256" key="3">
    <source>
        <dbReference type="ARBA" id="ARBA00023002"/>
    </source>
</evidence>
<dbReference type="GO" id="GO:0005811">
    <property type="term" value="C:lipid droplet"/>
    <property type="evidence" value="ECO:0007669"/>
    <property type="project" value="TreeGrafter"/>
</dbReference>
<dbReference type="InterPro" id="IPR002347">
    <property type="entry name" value="SDR_fam"/>
</dbReference>
<dbReference type="Gene3D" id="3.40.50.720">
    <property type="entry name" value="NAD(P)-binding Rossmann-like Domain"/>
    <property type="match status" value="1"/>
</dbReference>
<dbReference type="OrthoDB" id="2102561at2759"/>
<name>A0A061B667_CYBFA</name>
<sequence>MATSASVTSTKTALVTGANSGIGRALTLEFQHRGYKVYATDLAFSPETKAAFAEKNQSVICLEMDVTSNGAVTKVRDYVAEDNNGKLDFLYCNAGRVEVGLAVDLQDHQIESLYGLNLFGNMRVVREFTTLIVNTQGTIAFSGSVTKGMPLHSNSLYTSSKAALDQYAAVLQCEMRNYGVKVINVVGGYIKTDIFASGVAKVRPGSVFDFPEFNEQYEKRGERIADTTTDSMLPSTFAKRVLDKIEKADLNTVRVYEGTKASTLDLIQKVVPYKTLFDKMLNIFHLNFDYRKHFTEDASV</sequence>
<accession>A0A061B667</accession>
<dbReference type="InterPro" id="IPR020904">
    <property type="entry name" value="Sc_DH/Rdtase_CS"/>
</dbReference>
<dbReference type="GO" id="GO:0005783">
    <property type="term" value="C:endoplasmic reticulum"/>
    <property type="evidence" value="ECO:0007669"/>
    <property type="project" value="TreeGrafter"/>
</dbReference>
<dbReference type="EMBL" id="LK052902">
    <property type="protein sequence ID" value="CDR45339.1"/>
    <property type="molecule type" value="Genomic_DNA"/>
</dbReference>
<evidence type="ECO:0000256" key="1">
    <source>
        <dbReference type="ARBA" id="ARBA00006484"/>
    </source>
</evidence>
<keyword evidence="3" id="KW-0560">Oxidoreductase</keyword>
<dbReference type="Pfam" id="PF00106">
    <property type="entry name" value="adh_short"/>
    <property type="match status" value="1"/>
</dbReference>
<protein>
    <submittedName>
        <fullName evidence="4">CYFA0S17e01970g1_1</fullName>
    </submittedName>
</protein>
<reference evidence="4" key="1">
    <citation type="journal article" date="2014" name="Genome Announc.">
        <title>Genome sequence of the yeast Cyberlindnera fabianii (Hansenula fabianii).</title>
        <authorList>
            <person name="Freel K.C."/>
            <person name="Sarilar V."/>
            <person name="Neuveglise C."/>
            <person name="Devillers H."/>
            <person name="Friedrich A."/>
            <person name="Schacherer J."/>
        </authorList>
    </citation>
    <scope>NUCLEOTIDE SEQUENCE</scope>
    <source>
        <strain evidence="4">YJS4271</strain>
    </source>
</reference>
<dbReference type="GO" id="GO:0006654">
    <property type="term" value="P:phosphatidic acid biosynthetic process"/>
    <property type="evidence" value="ECO:0007669"/>
    <property type="project" value="TreeGrafter"/>
</dbReference>
<dbReference type="GO" id="GO:0019433">
    <property type="term" value="P:triglyceride catabolic process"/>
    <property type="evidence" value="ECO:0007669"/>
    <property type="project" value="TreeGrafter"/>
</dbReference>
<dbReference type="GO" id="GO:0000140">
    <property type="term" value="F:acylglycerone-phosphate reductase (NADP+) activity"/>
    <property type="evidence" value="ECO:0007669"/>
    <property type="project" value="TreeGrafter"/>
</dbReference>
<dbReference type="PRINTS" id="PR00081">
    <property type="entry name" value="GDHRDH"/>
</dbReference>
<gene>
    <name evidence="4" type="ORF">CYFA0S_17e01970g</name>
</gene>
<dbReference type="SUPFAM" id="SSF51735">
    <property type="entry name" value="NAD(P)-binding Rossmann-fold domains"/>
    <property type="match status" value="1"/>
</dbReference>
<dbReference type="GO" id="GO:0004806">
    <property type="term" value="F:triacylglycerol lipase activity"/>
    <property type="evidence" value="ECO:0007669"/>
    <property type="project" value="TreeGrafter"/>
</dbReference>
<keyword evidence="2" id="KW-0521">NADP</keyword>
<dbReference type="AlphaFoldDB" id="A0A061B667"/>
<dbReference type="PANTHER" id="PTHR44169:SF6">
    <property type="entry name" value="NADPH-DEPENDENT 1-ACYLDIHYDROXYACETONE PHOSPHATE REDUCTASE"/>
    <property type="match status" value="1"/>
</dbReference>
<evidence type="ECO:0000313" key="4">
    <source>
        <dbReference type="EMBL" id="CDR45339.1"/>
    </source>
</evidence>
<comment type="similarity">
    <text evidence="1">Belongs to the short-chain dehydrogenases/reductases (SDR) family.</text>
</comment>
<dbReference type="InterPro" id="IPR036291">
    <property type="entry name" value="NAD(P)-bd_dom_sf"/>
</dbReference>
<organism evidence="4">
    <name type="scientific">Cyberlindnera fabianii</name>
    <name type="common">Yeast</name>
    <name type="synonym">Hansenula fabianii</name>
    <dbReference type="NCBI Taxonomy" id="36022"/>
    <lineage>
        <taxon>Eukaryota</taxon>
        <taxon>Fungi</taxon>
        <taxon>Dikarya</taxon>
        <taxon>Ascomycota</taxon>
        <taxon>Saccharomycotina</taxon>
        <taxon>Saccharomycetes</taxon>
        <taxon>Phaffomycetales</taxon>
        <taxon>Phaffomycetaceae</taxon>
        <taxon>Cyberlindnera</taxon>
    </lineage>
</organism>
<proteinExistence type="inferred from homology"/>
<dbReference type="PROSITE" id="PS00061">
    <property type="entry name" value="ADH_SHORT"/>
    <property type="match status" value="1"/>
</dbReference>
<dbReference type="VEuPathDB" id="FungiDB:BON22_3859"/>
<dbReference type="PhylomeDB" id="A0A061B667"/>
<evidence type="ECO:0000256" key="2">
    <source>
        <dbReference type="ARBA" id="ARBA00022857"/>
    </source>
</evidence>
<dbReference type="PANTHER" id="PTHR44169">
    <property type="entry name" value="NADPH-DEPENDENT 1-ACYLDIHYDROXYACETONE PHOSPHATE REDUCTASE"/>
    <property type="match status" value="1"/>
</dbReference>